<proteinExistence type="predicted"/>
<reference evidence="1" key="1">
    <citation type="journal article" date="2017" name="Nature">
        <title>The sunflower genome provides insights into oil metabolism, flowering and Asterid evolution.</title>
        <authorList>
            <person name="Badouin H."/>
            <person name="Gouzy J."/>
            <person name="Grassa C.J."/>
            <person name="Murat F."/>
            <person name="Staton S.E."/>
            <person name="Cottret L."/>
            <person name="Lelandais-Briere C."/>
            <person name="Owens G.L."/>
            <person name="Carrere S."/>
            <person name="Mayjonade B."/>
            <person name="Legrand L."/>
            <person name="Gill N."/>
            <person name="Kane N.C."/>
            <person name="Bowers J.E."/>
            <person name="Hubner S."/>
            <person name="Bellec A."/>
            <person name="Berard A."/>
            <person name="Berges H."/>
            <person name="Blanchet N."/>
            <person name="Boniface M.C."/>
            <person name="Brunel D."/>
            <person name="Catrice O."/>
            <person name="Chaidir N."/>
            <person name="Claudel C."/>
            <person name="Donnadieu C."/>
            <person name="Faraut T."/>
            <person name="Fievet G."/>
            <person name="Helmstetter N."/>
            <person name="King M."/>
            <person name="Knapp S.J."/>
            <person name="Lai Z."/>
            <person name="Le Paslier M.C."/>
            <person name="Lippi Y."/>
            <person name="Lorenzon L."/>
            <person name="Mandel J.R."/>
            <person name="Marage G."/>
            <person name="Marchand G."/>
            <person name="Marquand E."/>
            <person name="Bret-Mestries E."/>
            <person name="Morien E."/>
            <person name="Nambeesan S."/>
            <person name="Nguyen T."/>
            <person name="Pegot-Espagnet P."/>
            <person name="Pouilly N."/>
            <person name="Raftis F."/>
            <person name="Sallet E."/>
            <person name="Schiex T."/>
            <person name="Thomas J."/>
            <person name="Vandecasteele C."/>
            <person name="Vares D."/>
            <person name="Vear F."/>
            <person name="Vautrin S."/>
            <person name="Crespi M."/>
            <person name="Mangin B."/>
            <person name="Burke J.M."/>
            <person name="Salse J."/>
            <person name="Munos S."/>
            <person name="Vincourt P."/>
            <person name="Rieseberg L.H."/>
            <person name="Langlade N.B."/>
        </authorList>
    </citation>
    <scope>NUCLEOTIDE SEQUENCE</scope>
    <source>
        <tissue evidence="1">Leaves</tissue>
    </source>
</reference>
<keyword evidence="2" id="KW-1185">Reference proteome</keyword>
<dbReference type="AlphaFoldDB" id="A0A9K3HXE9"/>
<evidence type="ECO:0000313" key="2">
    <source>
        <dbReference type="Proteomes" id="UP000215914"/>
    </source>
</evidence>
<protein>
    <submittedName>
        <fullName evidence="1">Uncharacterized protein</fullName>
    </submittedName>
</protein>
<gene>
    <name evidence="1" type="ORF">HanXRQr2_Chr10g0441181</name>
</gene>
<name>A0A9K3HXE9_HELAN</name>
<organism evidence="1 2">
    <name type="scientific">Helianthus annuus</name>
    <name type="common">Common sunflower</name>
    <dbReference type="NCBI Taxonomy" id="4232"/>
    <lineage>
        <taxon>Eukaryota</taxon>
        <taxon>Viridiplantae</taxon>
        <taxon>Streptophyta</taxon>
        <taxon>Embryophyta</taxon>
        <taxon>Tracheophyta</taxon>
        <taxon>Spermatophyta</taxon>
        <taxon>Magnoliopsida</taxon>
        <taxon>eudicotyledons</taxon>
        <taxon>Gunneridae</taxon>
        <taxon>Pentapetalae</taxon>
        <taxon>asterids</taxon>
        <taxon>campanulids</taxon>
        <taxon>Asterales</taxon>
        <taxon>Asteraceae</taxon>
        <taxon>Asteroideae</taxon>
        <taxon>Heliantheae alliance</taxon>
        <taxon>Heliantheae</taxon>
        <taxon>Helianthus</taxon>
    </lineage>
</organism>
<comment type="caution">
    <text evidence="1">The sequence shown here is derived from an EMBL/GenBank/DDBJ whole genome shotgun (WGS) entry which is preliminary data.</text>
</comment>
<sequence length="148" mass="17302">MDHNPSCEDLPHVPRWGLLQGSRMEDLENCNDFYSLSLPPAERLYQKNRNRFNLLDNHVQSGANFFSTTQEIVREWRSMGEEILDFEAAKKSLAMERETFNSEKKGLLWRVTDAVEKLTQEKQLNADRQRDWAATFEKSNRELKPALG</sequence>
<reference evidence="1" key="2">
    <citation type="submission" date="2020-06" db="EMBL/GenBank/DDBJ databases">
        <title>Helianthus annuus Genome sequencing and assembly Release 2.</title>
        <authorList>
            <person name="Gouzy J."/>
            <person name="Langlade N."/>
            <person name="Munos S."/>
        </authorList>
    </citation>
    <scope>NUCLEOTIDE SEQUENCE</scope>
    <source>
        <tissue evidence="1">Leaves</tissue>
    </source>
</reference>
<dbReference type="Proteomes" id="UP000215914">
    <property type="component" value="Unassembled WGS sequence"/>
</dbReference>
<dbReference type="Gramene" id="mRNA:HanXRQr2_Chr10g0441181">
    <property type="protein sequence ID" value="CDS:HanXRQr2_Chr10g0441181.1"/>
    <property type="gene ID" value="HanXRQr2_Chr10g0441181"/>
</dbReference>
<dbReference type="EMBL" id="MNCJ02000325">
    <property type="protein sequence ID" value="KAF5786459.1"/>
    <property type="molecule type" value="Genomic_DNA"/>
</dbReference>
<evidence type="ECO:0000313" key="1">
    <source>
        <dbReference type="EMBL" id="KAF5786459.1"/>
    </source>
</evidence>
<accession>A0A9K3HXE9</accession>